<evidence type="ECO:0000313" key="2">
    <source>
        <dbReference type="Proteomes" id="UP000019253"/>
    </source>
</evidence>
<dbReference type="STRING" id="1265819.PGRAN_02605"/>
<reference evidence="1 2" key="1">
    <citation type="journal article" date="2014" name="Int. J. Syst. Evol. Microbiol.">
        <title>Listeria floridensis sp. nov., Listeria aquatica sp. nov., Listeria cornellensis sp. nov., Listeria riparia sp. nov. and Listeria grandensis sp. nov., from agricultural and natural environments.</title>
        <authorList>
            <person name="den Bakker H.C."/>
            <person name="Warchocki S."/>
            <person name="Wright E.M."/>
            <person name="Allred A.F."/>
            <person name="Ahlstrom C."/>
            <person name="Manuel C.S."/>
            <person name="Stasiewicz M.J."/>
            <person name="Burrell A."/>
            <person name="Roof S."/>
            <person name="Strawn L."/>
            <person name="Fortes E.D."/>
            <person name="Nightingale K.K."/>
            <person name="Kephart D."/>
            <person name="Wiedmann M."/>
        </authorList>
    </citation>
    <scope>NUCLEOTIDE SEQUENCE [LARGE SCALE GENOMIC DNA]</scope>
    <source>
        <strain evidence="2">FSL F6-971</strain>
    </source>
</reference>
<sequence length="64" mass="6765">MMLELGTIAVNVKPHIEFLSPDASRCLTCGGIGVVKHYVGYAVANGTSFAEPKLTACPVCNGRR</sequence>
<comment type="caution">
    <text evidence="1">The sequence shown here is derived from an EMBL/GenBank/DDBJ whole genome shotgun (WGS) entry which is preliminary data.</text>
</comment>
<dbReference type="EMBL" id="AODD01000002">
    <property type="protein sequence ID" value="EUJ24750.1"/>
    <property type="molecule type" value="Genomic_DNA"/>
</dbReference>
<keyword evidence="2" id="KW-1185">Reference proteome</keyword>
<protein>
    <submittedName>
        <fullName evidence="1">Uncharacterized protein</fullName>
    </submittedName>
</protein>
<name>W7BJ10_9LIST</name>
<gene>
    <name evidence="1" type="ORF">PGRAN_02605</name>
</gene>
<evidence type="ECO:0000313" key="1">
    <source>
        <dbReference type="EMBL" id="EUJ24750.1"/>
    </source>
</evidence>
<accession>W7BJ10</accession>
<organism evidence="1 2">
    <name type="scientific">Listeria grandensis FSL F6-0971</name>
    <dbReference type="NCBI Taxonomy" id="1265819"/>
    <lineage>
        <taxon>Bacteria</taxon>
        <taxon>Bacillati</taxon>
        <taxon>Bacillota</taxon>
        <taxon>Bacilli</taxon>
        <taxon>Bacillales</taxon>
        <taxon>Listeriaceae</taxon>
        <taxon>Listeria</taxon>
    </lineage>
</organism>
<dbReference type="Proteomes" id="UP000019253">
    <property type="component" value="Unassembled WGS sequence"/>
</dbReference>
<proteinExistence type="predicted"/>
<dbReference type="AlphaFoldDB" id="W7BJ10"/>